<dbReference type="OrthoDB" id="9805698at2"/>
<evidence type="ECO:0000259" key="12">
    <source>
        <dbReference type="Pfam" id="PF12627"/>
    </source>
</evidence>
<evidence type="ECO:0000256" key="9">
    <source>
        <dbReference type="SAM" id="MobiDB-lite"/>
    </source>
</evidence>
<dbReference type="PANTHER" id="PTHR43051:SF1">
    <property type="entry name" value="POLYNUCLEOTIDE ADENYLYLTRANSFERASE FAMILY PROTEIN"/>
    <property type="match status" value="1"/>
</dbReference>
<keyword evidence="5 7" id="KW-0694">RNA-binding</keyword>
<protein>
    <recommendedName>
        <fullName evidence="7">Poly(A) polymerase I</fullName>
        <shortName evidence="7">PAP I</shortName>
        <ecNumber evidence="7">2.7.7.19</ecNumber>
    </recommendedName>
</protein>
<keyword evidence="6 7" id="KW-0804">Transcription</keyword>
<dbReference type="GO" id="GO:1990817">
    <property type="term" value="F:poly(A) RNA polymerase activity"/>
    <property type="evidence" value="ECO:0007669"/>
    <property type="project" value="UniProtKB-UniRule"/>
</dbReference>
<dbReference type="InterPro" id="IPR032828">
    <property type="entry name" value="PolyA_RNA-bd"/>
</dbReference>
<dbReference type="Pfam" id="PF01743">
    <property type="entry name" value="PolyA_pol"/>
    <property type="match status" value="1"/>
</dbReference>
<dbReference type="InterPro" id="IPR043519">
    <property type="entry name" value="NT_sf"/>
</dbReference>
<feature type="compositionally biased region" description="Polar residues" evidence="9">
    <location>
        <begin position="434"/>
        <end position="443"/>
    </location>
</feature>
<dbReference type="InterPro" id="IPR002646">
    <property type="entry name" value="PolA_pol_head_dom"/>
</dbReference>
<feature type="compositionally biased region" description="Basic residues" evidence="9">
    <location>
        <begin position="413"/>
        <end position="425"/>
    </location>
</feature>
<feature type="domain" description="Poly A polymerase head" evidence="10">
    <location>
        <begin position="34"/>
        <end position="164"/>
    </location>
</feature>
<keyword evidence="14" id="KW-1185">Reference proteome</keyword>
<dbReference type="SUPFAM" id="SSF81301">
    <property type="entry name" value="Nucleotidyltransferase"/>
    <property type="match status" value="1"/>
</dbReference>
<gene>
    <name evidence="7" type="primary">pcnB</name>
    <name evidence="13" type="ORF">DC094_04675</name>
</gene>
<evidence type="ECO:0000256" key="8">
    <source>
        <dbReference type="RuleBase" id="RU003953"/>
    </source>
</evidence>
<feature type="domain" description="tRNA nucleotidyltransferase/poly(A) polymerase RNA and SrmB- binding" evidence="12">
    <location>
        <begin position="191"/>
        <end position="252"/>
    </location>
</feature>
<dbReference type="FunFam" id="3.30.460.10:FF:000035">
    <property type="entry name" value="Poly(A) polymerase I"/>
    <property type="match status" value="1"/>
</dbReference>
<evidence type="ECO:0000256" key="1">
    <source>
        <dbReference type="ARBA" id="ARBA00022664"/>
    </source>
</evidence>
<dbReference type="EMBL" id="QDDL01000001">
    <property type="protein sequence ID" value="PVZ72306.1"/>
    <property type="molecule type" value="Genomic_DNA"/>
</dbReference>
<evidence type="ECO:0000313" key="14">
    <source>
        <dbReference type="Proteomes" id="UP000244906"/>
    </source>
</evidence>
<name>A0A2V1GZY5_9GAMM</name>
<dbReference type="Pfam" id="PF12626">
    <property type="entry name" value="PolyA_pol_arg_C"/>
    <property type="match status" value="1"/>
</dbReference>
<dbReference type="SUPFAM" id="SSF81891">
    <property type="entry name" value="Poly A polymerase C-terminal region-like"/>
    <property type="match status" value="1"/>
</dbReference>
<evidence type="ECO:0000256" key="5">
    <source>
        <dbReference type="ARBA" id="ARBA00022884"/>
    </source>
</evidence>
<dbReference type="GO" id="GO:0003723">
    <property type="term" value="F:RNA binding"/>
    <property type="evidence" value="ECO:0007669"/>
    <property type="project" value="UniProtKB-UniRule"/>
</dbReference>
<proteinExistence type="inferred from homology"/>
<dbReference type="Gene3D" id="1.10.3090.10">
    <property type="entry name" value="cca-adding enzyme, domain 2"/>
    <property type="match status" value="1"/>
</dbReference>
<feature type="region of interest" description="Disordered" evidence="9">
    <location>
        <begin position="399"/>
        <end position="443"/>
    </location>
</feature>
<organism evidence="13 14">
    <name type="scientific">Pelagibaculum spongiae</name>
    <dbReference type="NCBI Taxonomy" id="2080658"/>
    <lineage>
        <taxon>Bacteria</taxon>
        <taxon>Pseudomonadati</taxon>
        <taxon>Pseudomonadota</taxon>
        <taxon>Gammaproteobacteria</taxon>
        <taxon>Oceanospirillales</taxon>
        <taxon>Pelagibaculum</taxon>
    </lineage>
</organism>
<evidence type="ECO:0000256" key="6">
    <source>
        <dbReference type="ARBA" id="ARBA00023163"/>
    </source>
</evidence>
<dbReference type="Gene3D" id="3.30.460.10">
    <property type="entry name" value="Beta Polymerase, domain 2"/>
    <property type="match status" value="1"/>
</dbReference>
<evidence type="ECO:0000259" key="11">
    <source>
        <dbReference type="Pfam" id="PF12626"/>
    </source>
</evidence>
<dbReference type="InterPro" id="IPR010206">
    <property type="entry name" value="PolA_pol_I"/>
</dbReference>
<dbReference type="InterPro" id="IPR025866">
    <property type="entry name" value="PolyA_pol_arg_C_dom"/>
</dbReference>
<dbReference type="GO" id="GO:0005524">
    <property type="term" value="F:ATP binding"/>
    <property type="evidence" value="ECO:0007669"/>
    <property type="project" value="UniProtKB-UniRule"/>
</dbReference>
<evidence type="ECO:0000259" key="10">
    <source>
        <dbReference type="Pfam" id="PF01743"/>
    </source>
</evidence>
<comment type="caution">
    <text evidence="13">The sequence shown here is derived from an EMBL/GenBank/DDBJ whole genome shotgun (WGS) entry which is preliminary data.</text>
</comment>
<dbReference type="InterPro" id="IPR052191">
    <property type="entry name" value="tRNA_ntf/polyA_polymerase_I"/>
</dbReference>
<feature type="domain" description="Polymerase A arginine-rich C-terminal" evidence="11">
    <location>
        <begin position="309"/>
        <end position="423"/>
    </location>
</feature>
<comment type="function">
    <text evidence="7">Adds poly(A) tail to the 3' end of many RNAs, which usually targets these RNAs for decay. Plays a significant role in the global control of gene expression, through influencing the rate of transcript degradation, and in the general RNA quality control.</text>
</comment>
<evidence type="ECO:0000256" key="3">
    <source>
        <dbReference type="ARBA" id="ARBA00022741"/>
    </source>
</evidence>
<dbReference type="Pfam" id="PF12627">
    <property type="entry name" value="PolyA_pol_RNAbd"/>
    <property type="match status" value="1"/>
</dbReference>
<evidence type="ECO:0000313" key="13">
    <source>
        <dbReference type="EMBL" id="PVZ72306.1"/>
    </source>
</evidence>
<evidence type="ECO:0000256" key="4">
    <source>
        <dbReference type="ARBA" id="ARBA00022840"/>
    </source>
</evidence>
<keyword evidence="4 7" id="KW-0067">ATP-binding</keyword>
<evidence type="ECO:0000256" key="2">
    <source>
        <dbReference type="ARBA" id="ARBA00022679"/>
    </source>
</evidence>
<accession>A0A2V1GZY5</accession>
<evidence type="ECO:0000256" key="7">
    <source>
        <dbReference type="HAMAP-Rule" id="MF_00957"/>
    </source>
</evidence>
<feature type="active site" evidence="7">
    <location>
        <position position="133"/>
    </location>
</feature>
<dbReference type="GO" id="GO:0043633">
    <property type="term" value="P:polyadenylation-dependent RNA catabolic process"/>
    <property type="evidence" value="ECO:0007669"/>
    <property type="project" value="InterPro"/>
</dbReference>
<feature type="active site" evidence="7">
    <location>
        <position position="52"/>
    </location>
</feature>
<keyword evidence="2 7" id="KW-0808">Transferase</keyword>
<keyword evidence="3 7" id="KW-0547">Nucleotide-binding</keyword>
<dbReference type="NCBIfam" id="TIGR01942">
    <property type="entry name" value="pcnB"/>
    <property type="match status" value="1"/>
</dbReference>
<dbReference type="HAMAP" id="MF_00957">
    <property type="entry name" value="PolyA_pol"/>
    <property type="match status" value="1"/>
</dbReference>
<dbReference type="RefSeq" id="WP_116685892.1">
    <property type="nucleotide sequence ID" value="NZ_CAWNYD010000001.1"/>
</dbReference>
<feature type="active site" evidence="7">
    <location>
        <position position="54"/>
    </location>
</feature>
<keyword evidence="1 7" id="KW-0507">mRNA processing</keyword>
<reference evidence="13 14" key="1">
    <citation type="submission" date="2018-04" db="EMBL/GenBank/DDBJ databases">
        <title>Thalassorhabdus spongiae gen. nov., sp. nov., isolated from a marine sponge in South-West Iceland.</title>
        <authorList>
            <person name="Knobloch S."/>
            <person name="Daussin A."/>
            <person name="Johannsson R."/>
            <person name="Marteinsson V.T."/>
        </authorList>
    </citation>
    <scope>NUCLEOTIDE SEQUENCE [LARGE SCALE GENOMIC DNA]</scope>
    <source>
        <strain evidence="13 14">Hp12</strain>
    </source>
</reference>
<comment type="similarity">
    <text evidence="7 8">Belongs to the tRNA nucleotidyltransferase/poly(A) polymerase family.</text>
</comment>
<sequence length="443" mass="50651">MRTIPRPDHQISRKQISPNALKVLYRLNKAGYQAYLVGGGVRDILLGKAPKDFDIATDATPEQIKALFSNCRLIGRRFRLAHIHFGREIIETATFRASHKEGSTADQASSDESGMIRRDNVWGNLDDDAERRDFTINGLYYNIDDFSVIDFSNGVEDLKAKKIRMIGDPETRYREDPVRMLRAARFAAKLDFEIEPNTATCIPSLATLLEDIPSARLFEEFLKLFFSGHAAASFEQLSRFGLFAVLFPQTADCLKDPEHGEGYRKLIHQACLNTDSRIKNDQPVTPAFLMAVILWPAIQRAHDHQLNKGTEAHIAEHNAINDVLEQQLSRISIPKRFSLPTREMWSLQFRLHKRQGRRAWRLFEHPRFRAAYDILLLRKESGEDCAELTDWWTEFQTGGTEEKSKMVRQLGGPKKRRPRRRRKPSGKSSGAAEQPTSDQGSFE</sequence>
<dbReference type="AlphaFoldDB" id="A0A2V1GZY5"/>
<dbReference type="GO" id="GO:0006397">
    <property type="term" value="P:mRNA processing"/>
    <property type="evidence" value="ECO:0007669"/>
    <property type="project" value="UniProtKB-KW"/>
</dbReference>
<dbReference type="Proteomes" id="UP000244906">
    <property type="component" value="Unassembled WGS sequence"/>
</dbReference>
<dbReference type="EC" id="2.7.7.19" evidence="7"/>
<keyword evidence="13" id="KW-0548">Nucleotidyltransferase</keyword>
<dbReference type="CDD" id="cd05398">
    <property type="entry name" value="NT_ClassII-CCAase"/>
    <property type="match status" value="1"/>
</dbReference>
<dbReference type="PANTHER" id="PTHR43051">
    <property type="entry name" value="POLYNUCLEOTIDE ADENYLYLTRANSFERASE FAMILY PROTEIN"/>
    <property type="match status" value="1"/>
</dbReference>
<comment type="catalytic activity">
    <reaction evidence="7">
        <text>RNA(n) + ATP = RNA(n)-3'-adenine ribonucleotide + diphosphate</text>
        <dbReference type="Rhea" id="RHEA:11332"/>
        <dbReference type="Rhea" id="RHEA-COMP:14527"/>
        <dbReference type="Rhea" id="RHEA-COMP:17347"/>
        <dbReference type="ChEBI" id="CHEBI:30616"/>
        <dbReference type="ChEBI" id="CHEBI:33019"/>
        <dbReference type="ChEBI" id="CHEBI:140395"/>
        <dbReference type="ChEBI" id="CHEBI:173115"/>
        <dbReference type="EC" id="2.7.7.19"/>
    </reaction>
</comment>